<organism evidence="3 4">
    <name type="scientific">Eubacterium ruminantium</name>
    <dbReference type="NCBI Taxonomy" id="42322"/>
    <lineage>
        <taxon>Bacteria</taxon>
        <taxon>Bacillati</taxon>
        <taxon>Bacillota</taxon>
        <taxon>Clostridia</taxon>
        <taxon>Eubacteriales</taxon>
        <taxon>Eubacteriaceae</taxon>
        <taxon>Eubacterium</taxon>
    </lineage>
</organism>
<evidence type="ECO:0000256" key="2">
    <source>
        <dbReference type="SAM" id="MobiDB-lite"/>
    </source>
</evidence>
<sequence>MKRILYLSDLYNFYVTQNKNVKFSSKDNDTTIVVHIDEPLTYDKDVDNDLLMYTPIRLCHTLSNRNKSYISDKAMKEAIPTAYNMPILSYIYKDDNDEFQFAGHEFFVNADNEIEYEEQPTGVIPESAGLKLVKYDNDDKSYLEGVGIIWRTYSKAADIIEREKELSVSVELVVDELSFNSKTKELVIDKFRFSGVTILGKDRETGAEIQPGMENSKISIVDFSEVNNSLFSQNDKVIKLLSELNEKLDGLNIDQNLRKEEDMKDNFEEKTEEEIKDSPSAEVFDGEENPEETDYYEEEGGGDNDDPPADDPTDPPADDPTDPPADDPTDPPADDDDDNDDSSGIPLGQRDDDDTAGDSKKKYSVSITRDDKTQTFSVSLQDKIEALYTLVNDTYSEQDGVWYDIDVYDDDKYIIMHAWWSNNAYKQSYKVKKDIYSLVGDRVPVKAVWCTEDEQKALENMRANYSAIEEKLAKYESEPAKKEILQSEDWKNIRETEEFAELSKRENYFDLSTDELTDKLDKMLLEYSKHNELKFSANEPKKAVSVKLFGDPSKKKTTSKGRYGGIFNK</sequence>
<name>A0A1T4Q3E1_9FIRM</name>
<protein>
    <submittedName>
        <fullName evidence="3">Uncharacterized protein</fullName>
    </submittedName>
</protein>
<keyword evidence="1" id="KW-0175">Coiled coil</keyword>
<dbReference type="OrthoDB" id="2079742at2"/>
<feature type="compositionally biased region" description="Acidic residues" evidence="2">
    <location>
        <begin position="284"/>
        <end position="341"/>
    </location>
</feature>
<proteinExistence type="predicted"/>
<feature type="region of interest" description="Disordered" evidence="2">
    <location>
        <begin position="259"/>
        <end position="364"/>
    </location>
</feature>
<accession>A0A1T4Q3E1</accession>
<feature type="coiled-coil region" evidence="1">
    <location>
        <begin position="451"/>
        <end position="478"/>
    </location>
</feature>
<keyword evidence="4" id="KW-1185">Reference proteome</keyword>
<reference evidence="3 4" key="1">
    <citation type="submission" date="2017-02" db="EMBL/GenBank/DDBJ databases">
        <authorList>
            <person name="Peterson S.W."/>
        </authorList>
    </citation>
    <scope>NUCLEOTIDE SEQUENCE [LARGE SCALE GENOMIC DNA]</scope>
    <source>
        <strain evidence="3 4">ATCC 17233</strain>
    </source>
</reference>
<feature type="compositionally biased region" description="Basic and acidic residues" evidence="2">
    <location>
        <begin position="259"/>
        <end position="269"/>
    </location>
</feature>
<evidence type="ECO:0000313" key="4">
    <source>
        <dbReference type="Proteomes" id="UP000189857"/>
    </source>
</evidence>
<dbReference type="AlphaFoldDB" id="A0A1T4Q3E1"/>
<gene>
    <name evidence="3" type="ORF">SAMN02745110_02243</name>
</gene>
<evidence type="ECO:0000256" key="1">
    <source>
        <dbReference type="SAM" id="Coils"/>
    </source>
</evidence>
<evidence type="ECO:0000313" key="3">
    <source>
        <dbReference type="EMBL" id="SJZ98345.1"/>
    </source>
</evidence>
<dbReference type="EMBL" id="FUXA01000016">
    <property type="protein sequence ID" value="SJZ98345.1"/>
    <property type="molecule type" value="Genomic_DNA"/>
</dbReference>
<dbReference type="RefSeq" id="WP_078788039.1">
    <property type="nucleotide sequence ID" value="NZ_FMTO01000014.1"/>
</dbReference>
<dbReference type="Proteomes" id="UP000189857">
    <property type="component" value="Unassembled WGS sequence"/>
</dbReference>